<comment type="caution">
    <text evidence="5">The sequence shown here is derived from an EMBL/GenBank/DDBJ whole genome shotgun (WGS) entry which is preliminary data.</text>
</comment>
<proteinExistence type="predicted"/>
<name>A0A7K3NLF6_9BACT</name>
<dbReference type="InterPro" id="IPR021745">
    <property type="entry name" value="CbiG_mid"/>
</dbReference>
<dbReference type="EMBL" id="JAAGRQ010000023">
    <property type="protein sequence ID" value="NDY56615.1"/>
    <property type="molecule type" value="Genomic_DNA"/>
</dbReference>
<dbReference type="SUPFAM" id="SSF159664">
    <property type="entry name" value="CobE/GbiG C-terminal domain-like"/>
    <property type="match status" value="1"/>
</dbReference>
<accession>A0A7K3NLF6</accession>
<dbReference type="PANTHER" id="PTHR37477">
    <property type="entry name" value="COBALT-PRECORRIN-5A HYDROLASE"/>
    <property type="match status" value="1"/>
</dbReference>
<dbReference type="RefSeq" id="WP_163301668.1">
    <property type="nucleotide sequence ID" value="NZ_JAAGRQ010000023.1"/>
</dbReference>
<dbReference type="InterPro" id="IPR036518">
    <property type="entry name" value="CobE/GbiG_C_sf"/>
</dbReference>
<dbReference type="GO" id="GO:0009236">
    <property type="term" value="P:cobalamin biosynthetic process"/>
    <property type="evidence" value="ECO:0007669"/>
    <property type="project" value="InterPro"/>
</dbReference>
<dbReference type="Gene3D" id="3.30.420.180">
    <property type="entry name" value="CobE/GbiG C-terminal domain"/>
    <property type="match status" value="1"/>
</dbReference>
<evidence type="ECO:0000259" key="2">
    <source>
        <dbReference type="Pfam" id="PF01890"/>
    </source>
</evidence>
<dbReference type="InterPro" id="IPR021744">
    <property type="entry name" value="CbiG_N"/>
</dbReference>
<evidence type="ECO:0000313" key="6">
    <source>
        <dbReference type="Proteomes" id="UP000469724"/>
    </source>
</evidence>
<evidence type="ECO:0000313" key="5">
    <source>
        <dbReference type="EMBL" id="NDY56615.1"/>
    </source>
</evidence>
<dbReference type="Pfam" id="PF01890">
    <property type="entry name" value="CbiG_C"/>
    <property type="match status" value="1"/>
</dbReference>
<reference evidence="5 6" key="1">
    <citation type="submission" date="2020-02" db="EMBL/GenBank/DDBJ databases">
        <title>Comparative genomics of sulfur disproportionating microorganisms.</title>
        <authorList>
            <person name="Ward L.M."/>
            <person name="Bertran E."/>
            <person name="Johnston D.T."/>
        </authorList>
    </citation>
    <scope>NUCLEOTIDE SEQUENCE [LARGE SCALE GENOMIC DNA]</scope>
    <source>
        <strain evidence="5 6">DSM 3696</strain>
    </source>
</reference>
<protein>
    <submittedName>
        <fullName evidence="5">Cobalamin biosynthesis protein CbiG</fullName>
    </submittedName>
</protein>
<organism evidence="5 6">
    <name type="scientific">Desulfolutivibrio sulfodismutans</name>
    <dbReference type="NCBI Taxonomy" id="63561"/>
    <lineage>
        <taxon>Bacteria</taxon>
        <taxon>Pseudomonadati</taxon>
        <taxon>Thermodesulfobacteriota</taxon>
        <taxon>Desulfovibrionia</taxon>
        <taxon>Desulfovibrionales</taxon>
        <taxon>Desulfovibrionaceae</taxon>
        <taxon>Desulfolutivibrio</taxon>
    </lineage>
</organism>
<dbReference type="Proteomes" id="UP000469724">
    <property type="component" value="Unassembled WGS sequence"/>
</dbReference>
<keyword evidence="6" id="KW-1185">Reference proteome</keyword>
<dbReference type="SUPFAM" id="SSF159672">
    <property type="entry name" value="CbiG N-terminal domain-like"/>
    <property type="match status" value="1"/>
</dbReference>
<dbReference type="InterPro" id="IPR038029">
    <property type="entry name" value="GbiG_N_sf"/>
</dbReference>
<feature type="domain" description="CobE/GbiG C-terminal" evidence="2">
    <location>
        <begin position="272"/>
        <end position="389"/>
    </location>
</feature>
<gene>
    <name evidence="5" type="ORF">G3N56_07645</name>
</gene>
<dbReference type="AlphaFoldDB" id="A0A7K3NLF6"/>
<evidence type="ECO:0000259" key="4">
    <source>
        <dbReference type="Pfam" id="PF11761"/>
    </source>
</evidence>
<dbReference type="Pfam" id="PF11760">
    <property type="entry name" value="CbiG_N"/>
    <property type="match status" value="1"/>
</dbReference>
<sequence length="392" mass="40088">MNDEPGRKAPSPPSRAQGCEPSVSSVNLAGPPCAPGRTQGQGLPAASGPWTGGALAVHTLTASATAAETARRLGADFFAPERFAAEVGAKGFTGFADHVARVWGCYRGHVFFAACGAVVRAMAPLLRDKAVDPAVVAADPAGRFVVSLLSGHLGGANDLARLAASLTGGQAVVTTATDAMGAPAAEVLAARLGLGLENRAALVAVNAVLAAGGTVAVFDPWRRFEVADPGQARFFEWVSDPSMLDPARPHIVVDVREAAPLPARLALRPRVLAVGLGCRRGTSGEVIVAAVRRVLEARGLSASCVGIVATAGIKRDEPGLLRAAQEFSAETMFYPEGELDAVAVPTPSQTVKRRVGTKSVCEAAAMLAAGTDRLVVKKTVIGPVTVAVAMAD</sequence>
<feature type="domain" description="Cobalamin biosynthesis central region" evidence="4">
    <location>
        <begin position="183"/>
        <end position="269"/>
    </location>
</feature>
<dbReference type="InterPro" id="IPR002750">
    <property type="entry name" value="CobE/GbiG_C"/>
</dbReference>
<dbReference type="PANTHER" id="PTHR37477:SF1">
    <property type="entry name" value="COBALT-PRECORRIN-5A HYDROLASE"/>
    <property type="match status" value="1"/>
</dbReference>
<dbReference type="InterPro" id="IPR052553">
    <property type="entry name" value="CbiG_hydrolase"/>
</dbReference>
<evidence type="ECO:0000259" key="3">
    <source>
        <dbReference type="Pfam" id="PF11760"/>
    </source>
</evidence>
<feature type="domain" description="Cobalamin synthesis G N-terminal" evidence="3">
    <location>
        <begin position="98"/>
        <end position="178"/>
    </location>
</feature>
<dbReference type="Gene3D" id="3.40.50.11220">
    <property type="match status" value="1"/>
</dbReference>
<evidence type="ECO:0000256" key="1">
    <source>
        <dbReference type="SAM" id="MobiDB-lite"/>
    </source>
</evidence>
<dbReference type="Pfam" id="PF11761">
    <property type="entry name" value="CbiG_mid"/>
    <property type="match status" value="1"/>
</dbReference>
<feature type="region of interest" description="Disordered" evidence="1">
    <location>
        <begin position="1"/>
        <end position="47"/>
    </location>
</feature>